<sequence length="194" mass="21132">MNLAPFAQCCLSLPTWLLQAEREVPILAGATARMRWVLALARRNSQTTATETAGGPFAAAVFDADSGALICAGVNRVIPSCCSAAHAEMVALMRAQQRLGQHRLDLLPPRRFELVSSTEPCAMCLGALPWAGIHRLLCGARDEDARAIGFDEGDKPDRWQDKLQQRGIAVVTDLCRSEAIAVLQDYARQQGQLY</sequence>
<dbReference type="PANTHER" id="PTHR11079">
    <property type="entry name" value="CYTOSINE DEAMINASE FAMILY MEMBER"/>
    <property type="match status" value="1"/>
</dbReference>
<keyword evidence="5" id="KW-1185">Reference proteome</keyword>
<gene>
    <name evidence="4" type="ORF">SAMN05661003_103133</name>
</gene>
<dbReference type="CDD" id="cd01285">
    <property type="entry name" value="nucleoside_deaminase"/>
    <property type="match status" value="1"/>
</dbReference>
<dbReference type="InterPro" id="IPR016192">
    <property type="entry name" value="APOBEC/CMP_deaminase_Zn-bd"/>
</dbReference>
<evidence type="ECO:0000259" key="3">
    <source>
        <dbReference type="PROSITE" id="PS51747"/>
    </source>
</evidence>
<organism evidence="4 5">
    <name type="scientific">Desulfuromonas thiophila</name>
    <dbReference type="NCBI Taxonomy" id="57664"/>
    <lineage>
        <taxon>Bacteria</taxon>
        <taxon>Pseudomonadati</taxon>
        <taxon>Thermodesulfobacteriota</taxon>
        <taxon>Desulfuromonadia</taxon>
        <taxon>Desulfuromonadales</taxon>
        <taxon>Desulfuromonadaceae</taxon>
        <taxon>Desulfuromonas</taxon>
    </lineage>
</organism>
<dbReference type="GO" id="GO:0006152">
    <property type="term" value="P:purine nucleoside catabolic process"/>
    <property type="evidence" value="ECO:0007669"/>
    <property type="project" value="TreeGrafter"/>
</dbReference>
<keyword evidence="2" id="KW-0862">Zinc</keyword>
<dbReference type="PROSITE" id="PS51747">
    <property type="entry name" value="CYT_DCMP_DEAMINASES_2"/>
    <property type="match status" value="1"/>
</dbReference>
<accession>A0A1G6ZTU4</accession>
<evidence type="ECO:0000256" key="1">
    <source>
        <dbReference type="ARBA" id="ARBA00022723"/>
    </source>
</evidence>
<evidence type="ECO:0000313" key="4">
    <source>
        <dbReference type="EMBL" id="SDE06214.1"/>
    </source>
</evidence>
<evidence type="ECO:0000256" key="2">
    <source>
        <dbReference type="ARBA" id="ARBA00022833"/>
    </source>
</evidence>
<dbReference type="SUPFAM" id="SSF53927">
    <property type="entry name" value="Cytidine deaminase-like"/>
    <property type="match status" value="1"/>
</dbReference>
<evidence type="ECO:0000313" key="5">
    <source>
        <dbReference type="Proteomes" id="UP000243205"/>
    </source>
</evidence>
<dbReference type="PROSITE" id="PS00903">
    <property type="entry name" value="CYT_DCMP_DEAMINASES_1"/>
    <property type="match status" value="1"/>
</dbReference>
<proteinExistence type="predicted"/>
<dbReference type="PANTHER" id="PTHR11079:SF161">
    <property type="entry name" value="CMP_DCMP-TYPE DEAMINASE DOMAIN-CONTAINING PROTEIN"/>
    <property type="match status" value="1"/>
</dbReference>
<dbReference type="Proteomes" id="UP000243205">
    <property type="component" value="Unassembled WGS sequence"/>
</dbReference>
<dbReference type="InterPro" id="IPR002125">
    <property type="entry name" value="CMP_dCMP_dom"/>
</dbReference>
<keyword evidence="1" id="KW-0479">Metal-binding</keyword>
<dbReference type="InterPro" id="IPR016193">
    <property type="entry name" value="Cytidine_deaminase-like"/>
</dbReference>
<dbReference type="GO" id="GO:0008270">
    <property type="term" value="F:zinc ion binding"/>
    <property type="evidence" value="ECO:0007669"/>
    <property type="project" value="InterPro"/>
</dbReference>
<dbReference type="OrthoDB" id="9802676at2"/>
<dbReference type="AlphaFoldDB" id="A0A1G6ZTU4"/>
<protein>
    <submittedName>
        <fullName evidence="4">tRNA(Arg) A34 adenosine deaminase TadA</fullName>
    </submittedName>
</protein>
<name>A0A1G6ZTU4_9BACT</name>
<dbReference type="STRING" id="57664.SAMN05661003_103133"/>
<reference evidence="5" key="1">
    <citation type="submission" date="2016-10" db="EMBL/GenBank/DDBJ databases">
        <authorList>
            <person name="Varghese N."/>
            <person name="Submissions S."/>
        </authorList>
    </citation>
    <scope>NUCLEOTIDE SEQUENCE [LARGE SCALE GENOMIC DNA]</scope>
    <source>
        <strain evidence="5">DSM 8987</strain>
    </source>
</reference>
<feature type="domain" description="CMP/dCMP-type deaminase" evidence="3">
    <location>
        <begin position="32"/>
        <end position="170"/>
    </location>
</feature>
<dbReference type="EMBL" id="FNAQ01000003">
    <property type="protein sequence ID" value="SDE06214.1"/>
    <property type="molecule type" value="Genomic_DNA"/>
</dbReference>
<dbReference type="GO" id="GO:0047974">
    <property type="term" value="F:guanosine deaminase activity"/>
    <property type="evidence" value="ECO:0007669"/>
    <property type="project" value="TreeGrafter"/>
</dbReference>
<dbReference type="Pfam" id="PF00383">
    <property type="entry name" value="dCMP_cyt_deam_1"/>
    <property type="match status" value="1"/>
</dbReference>
<dbReference type="Gene3D" id="3.40.140.10">
    <property type="entry name" value="Cytidine Deaminase, domain 2"/>
    <property type="match status" value="1"/>
</dbReference>
<dbReference type="RefSeq" id="WP_092076718.1">
    <property type="nucleotide sequence ID" value="NZ_FNAQ01000003.1"/>
</dbReference>